<proteinExistence type="predicted"/>
<dbReference type="EMBL" id="QREG01000017">
    <property type="protein sequence ID" value="RED95641.1"/>
    <property type="molecule type" value="Genomic_DNA"/>
</dbReference>
<evidence type="ECO:0000313" key="2">
    <source>
        <dbReference type="Proteomes" id="UP000256779"/>
    </source>
</evidence>
<dbReference type="AlphaFoldDB" id="A0A3D9L0E7"/>
<reference evidence="1 2" key="1">
    <citation type="submission" date="2018-07" db="EMBL/GenBank/DDBJ databases">
        <title>Genomic Encyclopedia of Type Strains, Phase IV (KMG-IV): sequencing the most valuable type-strain genomes for metagenomic binning, comparative biology and taxonomic classification.</title>
        <authorList>
            <person name="Goeker M."/>
        </authorList>
    </citation>
    <scope>NUCLEOTIDE SEQUENCE [LARGE SCALE GENOMIC DNA]</scope>
    <source>
        <strain evidence="1 2">DSM 4134</strain>
    </source>
</reference>
<name>A0A3D9L0E7_MARFU</name>
<evidence type="ECO:0000313" key="1">
    <source>
        <dbReference type="EMBL" id="RED95641.1"/>
    </source>
</evidence>
<organism evidence="1 2">
    <name type="scientific">Marinoscillum furvescens DSM 4134</name>
    <dbReference type="NCBI Taxonomy" id="1122208"/>
    <lineage>
        <taxon>Bacteria</taxon>
        <taxon>Pseudomonadati</taxon>
        <taxon>Bacteroidota</taxon>
        <taxon>Cytophagia</taxon>
        <taxon>Cytophagales</taxon>
        <taxon>Reichenbachiellaceae</taxon>
        <taxon>Marinoscillum</taxon>
    </lineage>
</organism>
<dbReference type="Proteomes" id="UP000256779">
    <property type="component" value="Unassembled WGS sequence"/>
</dbReference>
<keyword evidence="2" id="KW-1185">Reference proteome</keyword>
<accession>A0A3D9L0E7</accession>
<comment type="caution">
    <text evidence="1">The sequence shown here is derived from an EMBL/GenBank/DDBJ whole genome shotgun (WGS) entry which is preliminary data.</text>
</comment>
<gene>
    <name evidence="1" type="ORF">C7460_11791</name>
</gene>
<protein>
    <submittedName>
        <fullName evidence="1">Uncharacterized protein</fullName>
    </submittedName>
</protein>
<sequence>MLLYPRAPTIYMLMNQNDNIVRQDTHFTLPVESFSVWVNPNTTNKLPRTRMFGASLPSSLFPNLTNQEGKQLHYEKTYFKDGLNHAFTRNK</sequence>